<dbReference type="KEGG" id="afg:AFULGI_00009040"/>
<dbReference type="Gene3D" id="3.30.70.100">
    <property type="match status" value="1"/>
</dbReference>
<dbReference type="EC" id="3.6.1.7" evidence="1 2"/>
<dbReference type="GO" id="GO:0003998">
    <property type="term" value="F:acylphosphatase activity"/>
    <property type="evidence" value="ECO:0007669"/>
    <property type="project" value="UniProtKB-EC"/>
</dbReference>
<dbReference type="EMBL" id="CP006577">
    <property type="protein sequence ID" value="AIG97696.1"/>
    <property type="molecule type" value="Genomic_DNA"/>
</dbReference>
<organism evidence="5 6">
    <name type="scientific">Archaeoglobus fulgidus DSM 8774</name>
    <dbReference type="NCBI Taxonomy" id="1344584"/>
    <lineage>
        <taxon>Archaea</taxon>
        <taxon>Methanobacteriati</taxon>
        <taxon>Methanobacteriota</taxon>
        <taxon>Archaeoglobi</taxon>
        <taxon>Archaeoglobales</taxon>
        <taxon>Archaeoglobaceae</taxon>
        <taxon>Archaeoglobus</taxon>
    </lineage>
</organism>
<dbReference type="GeneID" id="24794419"/>
<proteinExistence type="inferred from homology"/>
<name>A0A075WCJ0_ARCFL</name>
<evidence type="ECO:0000256" key="1">
    <source>
        <dbReference type="PROSITE-ProRule" id="PRU00520"/>
    </source>
</evidence>
<dbReference type="SMR" id="A0A075WCJ0"/>
<evidence type="ECO:0000256" key="2">
    <source>
        <dbReference type="RuleBase" id="RU000553"/>
    </source>
</evidence>
<dbReference type="InterPro" id="IPR017968">
    <property type="entry name" value="Acylphosphatase_CS"/>
</dbReference>
<keyword evidence="1 2" id="KW-0378">Hydrolase</keyword>
<accession>A0A075WCJ0</accession>
<evidence type="ECO:0000256" key="3">
    <source>
        <dbReference type="RuleBase" id="RU004168"/>
    </source>
</evidence>
<feature type="active site" evidence="1">
    <location>
        <position position="18"/>
    </location>
</feature>
<sequence>MIALEIYVSGNVQGVGFRYFTRRVARELGIKGYVKNLPDGRVYIYAVGEELTLDKFLSAVKSGPPLATVRGVEVKKAEIENYESFEVAY</sequence>
<dbReference type="PROSITE" id="PS00151">
    <property type="entry name" value="ACYLPHOSPHATASE_2"/>
    <property type="match status" value="1"/>
</dbReference>
<reference evidence="5 6" key="1">
    <citation type="submission" date="2013-07" db="EMBL/GenBank/DDBJ databases">
        <title>Genome of Archaeoglobus fulgidus.</title>
        <authorList>
            <person name="Fiebig A."/>
            <person name="Birkeland N.-K."/>
        </authorList>
    </citation>
    <scope>NUCLEOTIDE SEQUENCE [LARGE SCALE GENOMIC DNA]</scope>
    <source>
        <strain evidence="5 6">DSM 8774</strain>
    </source>
</reference>
<dbReference type="PANTHER" id="PTHR47268:SF4">
    <property type="entry name" value="ACYLPHOSPHATASE"/>
    <property type="match status" value="1"/>
</dbReference>
<comment type="catalytic activity">
    <reaction evidence="1 2">
        <text>an acyl phosphate + H2O = a carboxylate + phosphate + H(+)</text>
        <dbReference type="Rhea" id="RHEA:14965"/>
        <dbReference type="ChEBI" id="CHEBI:15377"/>
        <dbReference type="ChEBI" id="CHEBI:15378"/>
        <dbReference type="ChEBI" id="CHEBI:29067"/>
        <dbReference type="ChEBI" id="CHEBI:43474"/>
        <dbReference type="ChEBI" id="CHEBI:59918"/>
        <dbReference type="EC" id="3.6.1.7"/>
    </reaction>
</comment>
<evidence type="ECO:0000313" key="5">
    <source>
        <dbReference type="EMBL" id="AIG97696.1"/>
    </source>
</evidence>
<dbReference type="InterPro" id="IPR020456">
    <property type="entry name" value="Acylphosphatase"/>
</dbReference>
<dbReference type="PROSITE" id="PS00150">
    <property type="entry name" value="ACYLPHOSPHATASE_1"/>
    <property type="match status" value="1"/>
</dbReference>
<evidence type="ECO:0000259" key="4">
    <source>
        <dbReference type="PROSITE" id="PS51160"/>
    </source>
</evidence>
<dbReference type="NCBIfam" id="NF011009">
    <property type="entry name" value="PRK14435.1"/>
    <property type="match status" value="1"/>
</dbReference>
<dbReference type="HOGENOM" id="CLU_141932_2_1_2"/>
<feature type="domain" description="Acylphosphatase-like" evidence="4">
    <location>
        <begin position="3"/>
        <end position="89"/>
    </location>
</feature>
<comment type="similarity">
    <text evidence="3">Belongs to the acylphosphatase family.</text>
</comment>
<dbReference type="AlphaFoldDB" id="A0A075WCJ0"/>
<dbReference type="Proteomes" id="UP000028501">
    <property type="component" value="Chromosome"/>
</dbReference>
<feature type="active site" evidence="1">
    <location>
        <position position="36"/>
    </location>
</feature>
<dbReference type="PROSITE" id="PS51160">
    <property type="entry name" value="ACYLPHOSPHATASE_3"/>
    <property type="match status" value="1"/>
</dbReference>
<gene>
    <name evidence="5" type="ORF">AFULGI_00009040</name>
</gene>
<dbReference type="SUPFAM" id="SSF54975">
    <property type="entry name" value="Acylphosphatase/BLUF domain-like"/>
    <property type="match status" value="1"/>
</dbReference>
<dbReference type="RefSeq" id="WP_010878321.1">
    <property type="nucleotide sequence ID" value="NZ_CP006577.1"/>
</dbReference>
<protein>
    <recommendedName>
        <fullName evidence="1 2">Acylphosphatase</fullName>
        <ecNumber evidence="1 2">3.6.1.7</ecNumber>
    </recommendedName>
</protein>
<dbReference type="Pfam" id="PF00708">
    <property type="entry name" value="Acylphosphatase"/>
    <property type="match status" value="1"/>
</dbReference>
<dbReference type="PANTHER" id="PTHR47268">
    <property type="entry name" value="ACYLPHOSPHATASE"/>
    <property type="match status" value="1"/>
</dbReference>
<dbReference type="InterPro" id="IPR036046">
    <property type="entry name" value="Acylphosphatase-like_dom_sf"/>
</dbReference>
<dbReference type="InterPro" id="IPR001792">
    <property type="entry name" value="Acylphosphatase-like_dom"/>
</dbReference>
<evidence type="ECO:0000313" key="6">
    <source>
        <dbReference type="Proteomes" id="UP000028501"/>
    </source>
</evidence>